<name>A0ABT1G8M0_9GAMM</name>
<accession>A0ABT1G8M0</accession>
<dbReference type="PANTHER" id="PTHR30419">
    <property type="entry name" value="HTH-TYPE TRANSCRIPTIONAL REGULATOR YBHD"/>
    <property type="match status" value="1"/>
</dbReference>
<dbReference type="CDD" id="cd05466">
    <property type="entry name" value="PBP2_LTTR_substrate"/>
    <property type="match status" value="1"/>
</dbReference>
<dbReference type="Proteomes" id="UP001523550">
    <property type="component" value="Unassembled WGS sequence"/>
</dbReference>
<protein>
    <submittedName>
        <fullName evidence="6">DNA-binding transcriptional LysR family regulator</fullName>
    </submittedName>
</protein>
<dbReference type="Pfam" id="PF00126">
    <property type="entry name" value="HTH_1"/>
    <property type="match status" value="1"/>
</dbReference>
<keyword evidence="4" id="KW-0804">Transcription</keyword>
<sequence>MGMKKMVSDTQLQALVAVADEGSFTRAASVLALSQSAISHAVTALEDSLGVRLLERDNQGVRLTKLGESIVSNARESLRQKTLIFQQAKSARDLRQGLVRVGSFGPTSSRHLLPPVLDLFTHRHPELEIQIMEGSDQEVDQWLHDNHIDAGFVTLPTNHANYVHIARDELLVILPADSELAQQEKVHTNRLSEHAFIMSTGGCEPEIEALVAKGCLDVQYRIREVQTIIEMVARGSGISIKPALSLPDPLPEGVIVRPLTPRCEREVGLAQTASGGESPAINAFFRTVSAVAKTRAKAWGRAG</sequence>
<dbReference type="PRINTS" id="PR00039">
    <property type="entry name" value="HTHLYSR"/>
</dbReference>
<dbReference type="Pfam" id="PF03466">
    <property type="entry name" value="LysR_substrate"/>
    <property type="match status" value="1"/>
</dbReference>
<dbReference type="InterPro" id="IPR000847">
    <property type="entry name" value="LysR_HTH_N"/>
</dbReference>
<comment type="caution">
    <text evidence="6">The sequence shown here is derived from an EMBL/GenBank/DDBJ whole genome shotgun (WGS) entry which is preliminary data.</text>
</comment>
<reference evidence="6 7" key="1">
    <citation type="submission" date="2022-03" db="EMBL/GenBank/DDBJ databases">
        <title>Genomic Encyclopedia of Type Strains, Phase III (KMG-III): the genomes of soil and plant-associated and newly described type strains.</title>
        <authorList>
            <person name="Whitman W."/>
        </authorList>
    </citation>
    <scope>NUCLEOTIDE SEQUENCE [LARGE SCALE GENOMIC DNA]</scope>
    <source>
        <strain evidence="6 7">BSker1</strain>
    </source>
</reference>
<dbReference type="RefSeq" id="WP_253447982.1">
    <property type="nucleotide sequence ID" value="NZ_JALJYF010000002.1"/>
</dbReference>
<dbReference type="GO" id="GO:0003677">
    <property type="term" value="F:DNA binding"/>
    <property type="evidence" value="ECO:0007669"/>
    <property type="project" value="UniProtKB-KW"/>
</dbReference>
<evidence type="ECO:0000313" key="7">
    <source>
        <dbReference type="Proteomes" id="UP001523550"/>
    </source>
</evidence>
<organism evidence="6 7">
    <name type="scientific">Natronospira proteinivora</name>
    <dbReference type="NCBI Taxonomy" id="1807133"/>
    <lineage>
        <taxon>Bacteria</taxon>
        <taxon>Pseudomonadati</taxon>
        <taxon>Pseudomonadota</taxon>
        <taxon>Gammaproteobacteria</taxon>
        <taxon>Natronospirales</taxon>
        <taxon>Natronospiraceae</taxon>
        <taxon>Natronospira</taxon>
    </lineage>
</organism>
<dbReference type="SUPFAM" id="SSF53850">
    <property type="entry name" value="Periplasmic binding protein-like II"/>
    <property type="match status" value="1"/>
</dbReference>
<dbReference type="SUPFAM" id="SSF46785">
    <property type="entry name" value="Winged helix' DNA-binding domain"/>
    <property type="match status" value="1"/>
</dbReference>
<evidence type="ECO:0000313" key="6">
    <source>
        <dbReference type="EMBL" id="MCP1727576.1"/>
    </source>
</evidence>
<dbReference type="Gene3D" id="3.40.190.10">
    <property type="entry name" value="Periplasmic binding protein-like II"/>
    <property type="match status" value="2"/>
</dbReference>
<feature type="domain" description="HTH lysR-type" evidence="5">
    <location>
        <begin position="11"/>
        <end position="64"/>
    </location>
</feature>
<evidence type="ECO:0000256" key="1">
    <source>
        <dbReference type="ARBA" id="ARBA00009437"/>
    </source>
</evidence>
<dbReference type="Gene3D" id="1.10.10.10">
    <property type="entry name" value="Winged helix-like DNA-binding domain superfamily/Winged helix DNA-binding domain"/>
    <property type="match status" value="1"/>
</dbReference>
<keyword evidence="3 6" id="KW-0238">DNA-binding</keyword>
<dbReference type="InterPro" id="IPR050950">
    <property type="entry name" value="HTH-type_LysR_regulators"/>
</dbReference>
<keyword evidence="2" id="KW-0805">Transcription regulation</keyword>
<dbReference type="PANTHER" id="PTHR30419:SF24">
    <property type="entry name" value="HTH-TYPE TRANSCRIPTIONAL REGULATOR CZCR"/>
    <property type="match status" value="1"/>
</dbReference>
<keyword evidence="7" id="KW-1185">Reference proteome</keyword>
<dbReference type="EMBL" id="JALJYF010000002">
    <property type="protein sequence ID" value="MCP1727576.1"/>
    <property type="molecule type" value="Genomic_DNA"/>
</dbReference>
<proteinExistence type="inferred from homology"/>
<dbReference type="InterPro" id="IPR036388">
    <property type="entry name" value="WH-like_DNA-bd_sf"/>
</dbReference>
<dbReference type="InterPro" id="IPR005119">
    <property type="entry name" value="LysR_subst-bd"/>
</dbReference>
<evidence type="ECO:0000256" key="4">
    <source>
        <dbReference type="ARBA" id="ARBA00023163"/>
    </source>
</evidence>
<evidence type="ECO:0000259" key="5">
    <source>
        <dbReference type="PROSITE" id="PS50931"/>
    </source>
</evidence>
<evidence type="ECO:0000256" key="3">
    <source>
        <dbReference type="ARBA" id="ARBA00023125"/>
    </source>
</evidence>
<comment type="similarity">
    <text evidence="1">Belongs to the LysR transcriptional regulatory family.</text>
</comment>
<dbReference type="PROSITE" id="PS50931">
    <property type="entry name" value="HTH_LYSR"/>
    <property type="match status" value="1"/>
</dbReference>
<gene>
    <name evidence="6" type="ORF">J2T60_001576</name>
</gene>
<evidence type="ECO:0000256" key="2">
    <source>
        <dbReference type="ARBA" id="ARBA00023015"/>
    </source>
</evidence>
<dbReference type="InterPro" id="IPR036390">
    <property type="entry name" value="WH_DNA-bd_sf"/>
</dbReference>